<sequence>MGVKGLWTLLEPAARPVRLEALTHKRLAVDASIWLYQLVKAMKDADGNPIEDAHILGFYRRVCKLLYYGILPVFVFDGGAPELKRITINERQTMRGNTSYHFMRAELEGELQALRTRVRDTKRNASGVEADMVEDIRMLLTLFGVPYVTAPMEAEAQCAALVSSGLVDGMVTDDSDAFLFASSDRTQVYRHFFQKDRYVEMYSSNDIFQDSSLTQRDLVFLACLLGSDYTVGVKGIGPVLAMEALAEF</sequence>
<keyword evidence="6" id="KW-0227">DNA damage</keyword>
<dbReference type="PANTHER" id="PTHR16171:SF7">
    <property type="entry name" value="DNA REPAIR PROTEIN RAD2"/>
    <property type="match status" value="1"/>
</dbReference>
<dbReference type="STRING" id="763665.A0A2G5BDC8"/>
<dbReference type="PRINTS" id="PR00066">
    <property type="entry name" value="XRODRMPGMNTG"/>
</dbReference>
<feature type="coiled-coil region" evidence="10">
    <location>
        <begin position="104"/>
        <end position="131"/>
    </location>
</feature>
<organism evidence="13 14">
    <name type="scientific">Coemansia reversa (strain ATCC 12441 / NRRL 1564)</name>
    <dbReference type="NCBI Taxonomy" id="763665"/>
    <lineage>
        <taxon>Eukaryota</taxon>
        <taxon>Fungi</taxon>
        <taxon>Fungi incertae sedis</taxon>
        <taxon>Zoopagomycota</taxon>
        <taxon>Kickxellomycotina</taxon>
        <taxon>Kickxellomycetes</taxon>
        <taxon>Kickxellales</taxon>
        <taxon>Kickxellaceae</taxon>
        <taxon>Coemansia</taxon>
    </lineage>
</organism>
<dbReference type="GO" id="GO:0016788">
    <property type="term" value="F:hydrolase activity, acting on ester bonds"/>
    <property type="evidence" value="ECO:0007669"/>
    <property type="project" value="InterPro"/>
</dbReference>
<evidence type="ECO:0000256" key="7">
    <source>
        <dbReference type="ARBA" id="ARBA00022842"/>
    </source>
</evidence>
<feature type="non-terminal residue" evidence="13">
    <location>
        <position position="248"/>
    </location>
</feature>
<dbReference type="Gene3D" id="3.40.50.1010">
    <property type="entry name" value="5'-nuclease"/>
    <property type="match status" value="1"/>
</dbReference>
<dbReference type="PROSITE" id="PS00842">
    <property type="entry name" value="XPG_2"/>
    <property type="match status" value="1"/>
</dbReference>
<comment type="cofactor">
    <cofactor evidence="1">
        <name>Mg(2+)</name>
        <dbReference type="ChEBI" id="CHEBI:18420"/>
    </cofactor>
</comment>
<name>A0A2G5BDC8_COERN</name>
<evidence type="ECO:0000259" key="11">
    <source>
        <dbReference type="SMART" id="SM00484"/>
    </source>
</evidence>
<dbReference type="OrthoDB" id="31113at2759"/>
<dbReference type="PRINTS" id="PR00853">
    <property type="entry name" value="XPGRADSUPER"/>
</dbReference>
<keyword evidence="14" id="KW-1185">Reference proteome</keyword>
<dbReference type="InterPro" id="IPR008918">
    <property type="entry name" value="HhH2"/>
</dbReference>
<dbReference type="Pfam" id="PF00752">
    <property type="entry name" value="XPG_N"/>
    <property type="match status" value="1"/>
</dbReference>
<feature type="domain" description="XPG-I" evidence="11">
    <location>
        <begin position="141"/>
        <end position="213"/>
    </location>
</feature>
<keyword evidence="9" id="KW-0539">Nucleus</keyword>
<keyword evidence="5" id="KW-0378">Hydrolase</keyword>
<dbReference type="GO" id="GO:0046872">
    <property type="term" value="F:metal ion binding"/>
    <property type="evidence" value="ECO:0007669"/>
    <property type="project" value="UniProtKB-KW"/>
</dbReference>
<dbReference type="Gene3D" id="1.10.150.20">
    <property type="entry name" value="5' to 3' exonuclease, C-terminal subdomain"/>
    <property type="match status" value="1"/>
</dbReference>
<dbReference type="CDD" id="cd09868">
    <property type="entry name" value="PIN_XPG_RAD2"/>
    <property type="match status" value="1"/>
</dbReference>
<evidence type="ECO:0000313" key="13">
    <source>
        <dbReference type="EMBL" id="PIA17019.1"/>
    </source>
</evidence>
<dbReference type="Pfam" id="PF00867">
    <property type="entry name" value="XPG_I"/>
    <property type="match status" value="1"/>
</dbReference>
<keyword evidence="7" id="KW-0460">Magnesium</keyword>
<proteinExistence type="inferred from homology"/>
<dbReference type="InterPro" id="IPR006085">
    <property type="entry name" value="XPG_DNA_repair_N"/>
</dbReference>
<keyword evidence="8" id="KW-0234">DNA repair</keyword>
<evidence type="ECO:0000256" key="1">
    <source>
        <dbReference type="ARBA" id="ARBA00001946"/>
    </source>
</evidence>
<comment type="similarity">
    <text evidence="3">Belongs to the XPG/RAD2 endonuclease family. XPG subfamily.</text>
</comment>
<dbReference type="InterPro" id="IPR019974">
    <property type="entry name" value="XPG_CS"/>
</dbReference>
<feature type="domain" description="XPG N-terminal" evidence="12">
    <location>
        <begin position="1"/>
        <end position="98"/>
    </location>
</feature>
<dbReference type="SUPFAM" id="SSF88723">
    <property type="entry name" value="PIN domain-like"/>
    <property type="match status" value="1"/>
</dbReference>
<dbReference type="InterPro" id="IPR029060">
    <property type="entry name" value="PIN-like_dom_sf"/>
</dbReference>
<dbReference type="InterPro" id="IPR006086">
    <property type="entry name" value="XPG-I_dom"/>
</dbReference>
<dbReference type="InterPro" id="IPR006084">
    <property type="entry name" value="XPG/Rad2"/>
</dbReference>
<dbReference type="GO" id="GO:0006289">
    <property type="term" value="P:nucleotide-excision repair"/>
    <property type="evidence" value="ECO:0007669"/>
    <property type="project" value="InterPro"/>
</dbReference>
<dbReference type="InterPro" id="IPR001044">
    <property type="entry name" value="XPG/Rad2_eukaryotes"/>
</dbReference>
<evidence type="ECO:0000256" key="9">
    <source>
        <dbReference type="ARBA" id="ARBA00023242"/>
    </source>
</evidence>
<keyword evidence="10" id="KW-0175">Coiled coil</keyword>
<dbReference type="AlphaFoldDB" id="A0A2G5BDC8"/>
<dbReference type="EMBL" id="KZ303496">
    <property type="protein sequence ID" value="PIA17019.1"/>
    <property type="molecule type" value="Genomic_DNA"/>
</dbReference>
<evidence type="ECO:0000256" key="2">
    <source>
        <dbReference type="ARBA" id="ARBA00004123"/>
    </source>
</evidence>
<dbReference type="GO" id="GO:0003697">
    <property type="term" value="F:single-stranded DNA binding"/>
    <property type="evidence" value="ECO:0007669"/>
    <property type="project" value="InterPro"/>
</dbReference>
<comment type="subcellular location">
    <subcellularLocation>
        <location evidence="2">Nucleus</location>
    </subcellularLocation>
</comment>
<protein>
    <submittedName>
        <fullName evidence="13">PIN domain-like protein</fullName>
    </submittedName>
</protein>
<dbReference type="GO" id="GO:0005634">
    <property type="term" value="C:nucleus"/>
    <property type="evidence" value="ECO:0007669"/>
    <property type="project" value="UniProtKB-SubCell"/>
</dbReference>
<evidence type="ECO:0000256" key="8">
    <source>
        <dbReference type="ARBA" id="ARBA00023204"/>
    </source>
</evidence>
<evidence type="ECO:0000256" key="3">
    <source>
        <dbReference type="ARBA" id="ARBA00005283"/>
    </source>
</evidence>
<dbReference type="SMART" id="SM00485">
    <property type="entry name" value="XPGN"/>
    <property type="match status" value="1"/>
</dbReference>
<keyword evidence="4" id="KW-0479">Metal-binding</keyword>
<evidence type="ECO:0000313" key="14">
    <source>
        <dbReference type="Proteomes" id="UP000242474"/>
    </source>
</evidence>
<evidence type="ECO:0000256" key="5">
    <source>
        <dbReference type="ARBA" id="ARBA00022759"/>
    </source>
</evidence>
<dbReference type="GO" id="GO:0004520">
    <property type="term" value="F:DNA endonuclease activity"/>
    <property type="evidence" value="ECO:0007669"/>
    <property type="project" value="TreeGrafter"/>
</dbReference>
<dbReference type="SMART" id="SM00484">
    <property type="entry name" value="XPGI"/>
    <property type="match status" value="1"/>
</dbReference>
<accession>A0A2G5BDC8</accession>
<evidence type="ECO:0000259" key="12">
    <source>
        <dbReference type="SMART" id="SM00485"/>
    </source>
</evidence>
<reference evidence="13 14" key="1">
    <citation type="journal article" date="2015" name="Genome Biol. Evol.">
        <title>Phylogenomic analyses indicate that early fungi evolved digesting cell walls of algal ancestors of land plants.</title>
        <authorList>
            <person name="Chang Y."/>
            <person name="Wang S."/>
            <person name="Sekimoto S."/>
            <person name="Aerts A.L."/>
            <person name="Choi C."/>
            <person name="Clum A."/>
            <person name="LaButti K.M."/>
            <person name="Lindquist E.A."/>
            <person name="Yee Ngan C."/>
            <person name="Ohm R.A."/>
            <person name="Salamov A.A."/>
            <person name="Grigoriev I.V."/>
            <person name="Spatafora J.W."/>
            <person name="Berbee M.L."/>
        </authorList>
    </citation>
    <scope>NUCLEOTIDE SEQUENCE [LARGE SCALE GENOMIC DNA]</scope>
    <source>
        <strain evidence="13 14">NRRL 1564</strain>
    </source>
</reference>
<evidence type="ECO:0000256" key="4">
    <source>
        <dbReference type="ARBA" id="ARBA00022723"/>
    </source>
</evidence>
<keyword evidence="5" id="KW-0255">Endonuclease</keyword>
<dbReference type="Proteomes" id="UP000242474">
    <property type="component" value="Unassembled WGS sequence"/>
</dbReference>
<evidence type="ECO:0000256" key="10">
    <source>
        <dbReference type="SAM" id="Coils"/>
    </source>
</evidence>
<keyword evidence="5" id="KW-0540">Nuclease</keyword>
<evidence type="ECO:0000256" key="6">
    <source>
        <dbReference type="ARBA" id="ARBA00022763"/>
    </source>
</evidence>
<gene>
    <name evidence="13" type="ORF">COEREDRAFT_41411</name>
</gene>
<dbReference type="PANTHER" id="PTHR16171">
    <property type="entry name" value="DNA REPAIR PROTEIN COMPLEMENTING XP-G CELLS-RELATED"/>
    <property type="match status" value="1"/>
</dbReference>
<dbReference type="SMART" id="SM00279">
    <property type="entry name" value="HhH2"/>
    <property type="match status" value="1"/>
</dbReference>